<dbReference type="Proteomes" id="UP000054279">
    <property type="component" value="Unassembled WGS sequence"/>
</dbReference>
<dbReference type="AlphaFoldDB" id="A0A0C9W5M3"/>
<gene>
    <name evidence="1" type="ORF">M422DRAFT_135073</name>
</gene>
<proteinExistence type="predicted"/>
<feature type="non-terminal residue" evidence="1">
    <location>
        <position position="1"/>
    </location>
</feature>
<accession>A0A0C9W5M3</accession>
<name>A0A0C9W5M3_SPHS4</name>
<keyword evidence="2" id="KW-1185">Reference proteome</keyword>
<evidence type="ECO:0000313" key="1">
    <source>
        <dbReference type="EMBL" id="KIJ47098.1"/>
    </source>
</evidence>
<dbReference type="EMBL" id="KN837104">
    <property type="protein sequence ID" value="KIJ47098.1"/>
    <property type="molecule type" value="Genomic_DNA"/>
</dbReference>
<sequence length="73" mass="7844">TYLDAEGHIHLKCWDGSMNGYNDICVSCLCCNMDIKYVGSGTAALAMIEYVSNYIAKLSLDSTTVFAALVAAL</sequence>
<dbReference type="OrthoDB" id="2993253at2759"/>
<dbReference type="HOGENOM" id="CLU_183195_1_0_1"/>
<evidence type="ECO:0000313" key="2">
    <source>
        <dbReference type="Proteomes" id="UP000054279"/>
    </source>
</evidence>
<feature type="non-terminal residue" evidence="1">
    <location>
        <position position="73"/>
    </location>
</feature>
<reference evidence="1 2" key="1">
    <citation type="submission" date="2014-06" db="EMBL/GenBank/DDBJ databases">
        <title>Evolutionary Origins and Diversification of the Mycorrhizal Mutualists.</title>
        <authorList>
            <consortium name="DOE Joint Genome Institute"/>
            <consortium name="Mycorrhizal Genomics Consortium"/>
            <person name="Kohler A."/>
            <person name="Kuo A."/>
            <person name="Nagy L.G."/>
            <person name="Floudas D."/>
            <person name="Copeland A."/>
            <person name="Barry K.W."/>
            <person name="Cichocki N."/>
            <person name="Veneault-Fourrey C."/>
            <person name="LaButti K."/>
            <person name="Lindquist E.A."/>
            <person name="Lipzen A."/>
            <person name="Lundell T."/>
            <person name="Morin E."/>
            <person name="Murat C."/>
            <person name="Riley R."/>
            <person name="Ohm R."/>
            <person name="Sun H."/>
            <person name="Tunlid A."/>
            <person name="Henrissat B."/>
            <person name="Grigoriev I.V."/>
            <person name="Hibbett D.S."/>
            <person name="Martin F."/>
        </authorList>
    </citation>
    <scope>NUCLEOTIDE SEQUENCE [LARGE SCALE GENOMIC DNA]</scope>
    <source>
        <strain evidence="1 2">SS14</strain>
    </source>
</reference>
<protein>
    <submittedName>
        <fullName evidence="1">Uncharacterized protein</fullName>
    </submittedName>
</protein>
<organism evidence="1 2">
    <name type="scientific">Sphaerobolus stellatus (strain SS14)</name>
    <dbReference type="NCBI Taxonomy" id="990650"/>
    <lineage>
        <taxon>Eukaryota</taxon>
        <taxon>Fungi</taxon>
        <taxon>Dikarya</taxon>
        <taxon>Basidiomycota</taxon>
        <taxon>Agaricomycotina</taxon>
        <taxon>Agaricomycetes</taxon>
        <taxon>Phallomycetidae</taxon>
        <taxon>Geastrales</taxon>
        <taxon>Sphaerobolaceae</taxon>
        <taxon>Sphaerobolus</taxon>
    </lineage>
</organism>